<evidence type="ECO:0000313" key="4">
    <source>
        <dbReference type="WBParaSite" id="ACRNAN_scaffold2517.g11831.t1"/>
    </source>
</evidence>
<dbReference type="InterPro" id="IPR021133">
    <property type="entry name" value="HEAT_type_2"/>
</dbReference>
<feature type="repeat" description="HEAT" evidence="1">
    <location>
        <begin position="401"/>
        <end position="435"/>
    </location>
</feature>
<dbReference type="Proteomes" id="UP000887540">
    <property type="component" value="Unplaced"/>
</dbReference>
<proteinExistence type="predicted"/>
<dbReference type="SUPFAM" id="SSF56112">
    <property type="entry name" value="Protein kinase-like (PK-like)"/>
    <property type="match status" value="1"/>
</dbReference>
<evidence type="ECO:0000256" key="1">
    <source>
        <dbReference type="PROSITE-ProRule" id="PRU00103"/>
    </source>
</evidence>
<dbReference type="WBParaSite" id="ACRNAN_scaffold2517.g11831.t1">
    <property type="protein sequence ID" value="ACRNAN_scaffold2517.g11831.t1"/>
    <property type="gene ID" value="ACRNAN_scaffold2517.g11831"/>
</dbReference>
<accession>A0A914DHX5</accession>
<name>A0A914DHX5_9BILA</name>
<protein>
    <submittedName>
        <fullName evidence="4">Protein kinase domain-containing protein</fullName>
    </submittedName>
</protein>
<dbReference type="PROSITE" id="PS50077">
    <property type="entry name" value="HEAT_REPEAT"/>
    <property type="match status" value="1"/>
</dbReference>
<evidence type="ECO:0000313" key="3">
    <source>
        <dbReference type="Proteomes" id="UP000887540"/>
    </source>
</evidence>
<dbReference type="Gene3D" id="3.30.200.20">
    <property type="entry name" value="Phosphorylase Kinase, domain 1"/>
    <property type="match status" value="1"/>
</dbReference>
<dbReference type="AlphaFoldDB" id="A0A914DHX5"/>
<organism evidence="3 4">
    <name type="scientific">Acrobeloides nanus</name>
    <dbReference type="NCBI Taxonomy" id="290746"/>
    <lineage>
        <taxon>Eukaryota</taxon>
        <taxon>Metazoa</taxon>
        <taxon>Ecdysozoa</taxon>
        <taxon>Nematoda</taxon>
        <taxon>Chromadorea</taxon>
        <taxon>Rhabditida</taxon>
        <taxon>Tylenchina</taxon>
        <taxon>Cephalobomorpha</taxon>
        <taxon>Cephaloboidea</taxon>
        <taxon>Cephalobidae</taxon>
        <taxon>Acrobeloides</taxon>
    </lineage>
</organism>
<keyword evidence="3" id="KW-1185">Reference proteome</keyword>
<evidence type="ECO:0000256" key="2">
    <source>
        <dbReference type="SAM" id="MobiDB-lite"/>
    </source>
</evidence>
<sequence>MSFVIRGIKKLFKKDNQDSGKPSSSQKLTQDSGEPSSSQKLTISANDFDILGYVKQNMDDRLFFVIDEMSMICIEDIKIGDIYIFPSDHNFIPLCVKEHDEETESIIFQTCNNSFDELPRFKWKTEGMPSPFLEIITNGIAFVQQSSKEIKEANDKIMDMLVDASRGVEMDWKSEEFRGKIAIAMVEAKNRQESKEGNEISTCPNCLKRAEFVHFINYPYVFDSQGKTSDSSNKKSELQEAIEPMNEFLEDAYKLRMHIDALKSELSAVAINNTPSRSFFDGYYSNVEMIAEMPNGCVVKGVEEISGRRYAIKKIRISSEQKNNWFIRKYYERHILKEIIHPNILRADIYSFGKVVEKLYSHKGANIEEFEKENSYVQRMLDINPKNRPSAHDCLKCFTQLIPPIQELLKDEEVDSVRANTSHKLTIDERLLELD</sequence>
<feature type="region of interest" description="Disordered" evidence="2">
    <location>
        <begin position="14"/>
        <end position="39"/>
    </location>
</feature>
<feature type="compositionally biased region" description="Polar residues" evidence="2">
    <location>
        <begin position="19"/>
        <end position="39"/>
    </location>
</feature>
<reference evidence="4" key="1">
    <citation type="submission" date="2022-11" db="UniProtKB">
        <authorList>
            <consortium name="WormBaseParasite"/>
        </authorList>
    </citation>
    <scope>IDENTIFICATION</scope>
</reference>
<dbReference type="InterPro" id="IPR011009">
    <property type="entry name" value="Kinase-like_dom_sf"/>
</dbReference>